<proteinExistence type="predicted"/>
<protein>
    <submittedName>
        <fullName evidence="1">Uncharacterized protein</fullName>
    </submittedName>
</protein>
<dbReference type="AlphaFoldDB" id="A0A0A9B899"/>
<organism evidence="1">
    <name type="scientific">Arundo donax</name>
    <name type="common">Giant reed</name>
    <name type="synonym">Donax arundinaceus</name>
    <dbReference type="NCBI Taxonomy" id="35708"/>
    <lineage>
        <taxon>Eukaryota</taxon>
        <taxon>Viridiplantae</taxon>
        <taxon>Streptophyta</taxon>
        <taxon>Embryophyta</taxon>
        <taxon>Tracheophyta</taxon>
        <taxon>Spermatophyta</taxon>
        <taxon>Magnoliopsida</taxon>
        <taxon>Liliopsida</taxon>
        <taxon>Poales</taxon>
        <taxon>Poaceae</taxon>
        <taxon>PACMAD clade</taxon>
        <taxon>Arundinoideae</taxon>
        <taxon>Arundineae</taxon>
        <taxon>Arundo</taxon>
    </lineage>
</organism>
<dbReference type="EMBL" id="GBRH01239492">
    <property type="protein sequence ID" value="JAD58403.1"/>
    <property type="molecule type" value="Transcribed_RNA"/>
</dbReference>
<reference evidence="1" key="1">
    <citation type="submission" date="2014-09" db="EMBL/GenBank/DDBJ databases">
        <authorList>
            <person name="Magalhaes I.L.F."/>
            <person name="Oliveira U."/>
            <person name="Santos F.R."/>
            <person name="Vidigal T.H.D.A."/>
            <person name="Brescovit A.D."/>
            <person name="Santos A.J."/>
        </authorList>
    </citation>
    <scope>NUCLEOTIDE SEQUENCE</scope>
    <source>
        <tissue evidence="1">Shoot tissue taken approximately 20 cm above the soil surface</tissue>
    </source>
</reference>
<accession>A0A0A9B899</accession>
<evidence type="ECO:0000313" key="1">
    <source>
        <dbReference type="EMBL" id="JAD58403.1"/>
    </source>
</evidence>
<reference evidence="1" key="2">
    <citation type="journal article" date="2015" name="Data Brief">
        <title>Shoot transcriptome of the giant reed, Arundo donax.</title>
        <authorList>
            <person name="Barrero R.A."/>
            <person name="Guerrero F.D."/>
            <person name="Moolhuijzen P."/>
            <person name="Goolsby J.A."/>
            <person name="Tidwell J."/>
            <person name="Bellgard S.E."/>
            <person name="Bellgard M.I."/>
        </authorList>
    </citation>
    <scope>NUCLEOTIDE SEQUENCE</scope>
    <source>
        <tissue evidence="1">Shoot tissue taken approximately 20 cm above the soil surface</tissue>
    </source>
</reference>
<name>A0A0A9B899_ARUDO</name>
<sequence>MIFCLHSLKIANTTSALRIYTYFLLFGPQFMTYAEIGRQI</sequence>